<dbReference type="AlphaFoldDB" id="A0A926ZE60"/>
<dbReference type="InterPro" id="IPR006311">
    <property type="entry name" value="TAT_signal"/>
</dbReference>
<feature type="chain" id="PRO_5037128329" evidence="1">
    <location>
        <begin position="21"/>
        <end position="715"/>
    </location>
</feature>
<reference evidence="2" key="2">
    <citation type="submission" date="2020-08" db="EMBL/GenBank/DDBJ databases">
        <authorList>
            <person name="Chen M."/>
            <person name="Teng W."/>
            <person name="Zhao L."/>
            <person name="Hu C."/>
            <person name="Zhou Y."/>
            <person name="Han B."/>
            <person name="Song L."/>
            <person name="Shu W."/>
        </authorList>
    </citation>
    <scope>NUCLEOTIDE SEQUENCE</scope>
    <source>
        <strain evidence="2">FACHB-1375</strain>
    </source>
</reference>
<organism evidence="2 3">
    <name type="scientific">Aerosakkonema funiforme FACHB-1375</name>
    <dbReference type="NCBI Taxonomy" id="2949571"/>
    <lineage>
        <taxon>Bacteria</taxon>
        <taxon>Bacillati</taxon>
        <taxon>Cyanobacteriota</taxon>
        <taxon>Cyanophyceae</taxon>
        <taxon>Oscillatoriophycideae</taxon>
        <taxon>Aerosakkonematales</taxon>
        <taxon>Aerosakkonemataceae</taxon>
        <taxon>Aerosakkonema</taxon>
    </lineage>
</organism>
<protein>
    <submittedName>
        <fullName evidence="2">DUF839 domain-containing protein</fullName>
    </submittedName>
</protein>
<keyword evidence="3" id="KW-1185">Reference proteome</keyword>
<comment type="caution">
    <text evidence="2">The sequence shown here is derived from an EMBL/GenBank/DDBJ whole genome shotgun (WGS) entry which is preliminary data.</text>
</comment>
<name>A0A926ZE60_9CYAN</name>
<dbReference type="PROSITE" id="PS51318">
    <property type="entry name" value="TAT"/>
    <property type="match status" value="1"/>
</dbReference>
<accession>A0A926ZE60</accession>
<dbReference type="InterPro" id="IPR008557">
    <property type="entry name" value="PhoX"/>
</dbReference>
<gene>
    <name evidence="2" type="ORF">H6G03_01125</name>
</gene>
<evidence type="ECO:0000313" key="3">
    <source>
        <dbReference type="Proteomes" id="UP000641646"/>
    </source>
</evidence>
<sequence>MKLKRRELLLLLGASAGAIAAATLLPNRKKFAGNNLIFQPVKGPMPLEIDEISSAEQVPNYSTYEVVDDLLLPENFTYDIIGAWGDRIGKSRFGYNNDYLSFIETGKDEGYLSINFEYISPIPWIQNYQQVIQKNLPFAEVKAAVKAAGKNGINAFGLPPEDNDLKAKIKAICQEALIDQGIGVISIRKNPDGKWVRTNSQVDRRISGISGLEDDRYLKISGPAAFVFRKTEGEGYIDKLGDRIIGTFGNCAGGTTPWGTVLSGEENFQIQVPEPVYADGTSFDPSQLPFTIGEAELFGQGNVLGLAGNKYGWIVEVDPANPNDYGTKHSWLGRYRHEAVGIRVVSGKPLAFYSGCDRRGGHLYKFVSKGIVSNPQDKANSRLLADGMLYAAVFNPDGTGRWIALQPSTPVNPVPPGNLEGKSLPLPKRPEGGIFNTKTDAEVNSFKQKFKTLGDLYTGNAQEKQGAILIDAHFAANAAGATSTARPEDTEIAGDGSLYITFTSGSPGGEGGPDKRIFKGPKGESPWEFGWIMRLTEDNNDPAAMTFRWQMLAMGGEPAEGGAGFSNPDNLLIDRDNNVWMVTDISSAALNDAGDPFRRGCFGNNSIWYIPTSGPNAGNAYLFGMGPMDCETTGPFFTQDRQTLFLSVQHPGEIKGIRQNAASETREFEMRTADGHKFKQTRTVPIGSNWPGKGKNDPPKSAVVAIRRLDGKPIT</sequence>
<dbReference type="Pfam" id="PF05787">
    <property type="entry name" value="PhoX"/>
    <property type="match status" value="1"/>
</dbReference>
<evidence type="ECO:0000256" key="1">
    <source>
        <dbReference type="SAM" id="SignalP"/>
    </source>
</evidence>
<dbReference type="PANTHER" id="PTHR35399">
    <property type="entry name" value="SLR8030 PROTEIN"/>
    <property type="match status" value="1"/>
</dbReference>
<reference evidence="2" key="1">
    <citation type="journal article" date="2015" name="ISME J.">
        <title>Draft Genome Sequence of Streptomyces incarnatus NRRL8089, which Produces the Nucleoside Antibiotic Sinefungin.</title>
        <authorList>
            <person name="Oshima K."/>
            <person name="Hattori M."/>
            <person name="Shimizu H."/>
            <person name="Fukuda K."/>
            <person name="Nemoto M."/>
            <person name="Inagaki K."/>
            <person name="Tamura T."/>
        </authorList>
    </citation>
    <scope>NUCLEOTIDE SEQUENCE</scope>
    <source>
        <strain evidence="2">FACHB-1375</strain>
    </source>
</reference>
<dbReference type="EMBL" id="JACJPW010000002">
    <property type="protein sequence ID" value="MBD2179723.1"/>
    <property type="molecule type" value="Genomic_DNA"/>
</dbReference>
<dbReference type="PANTHER" id="PTHR35399:SF2">
    <property type="entry name" value="DUF839 DOMAIN-CONTAINING PROTEIN"/>
    <property type="match status" value="1"/>
</dbReference>
<evidence type="ECO:0000313" key="2">
    <source>
        <dbReference type="EMBL" id="MBD2179723.1"/>
    </source>
</evidence>
<dbReference type="RefSeq" id="WP_190461207.1">
    <property type="nucleotide sequence ID" value="NZ_JACJPW010000002.1"/>
</dbReference>
<proteinExistence type="predicted"/>
<keyword evidence="1" id="KW-0732">Signal</keyword>
<dbReference type="Proteomes" id="UP000641646">
    <property type="component" value="Unassembled WGS sequence"/>
</dbReference>
<feature type="signal peptide" evidence="1">
    <location>
        <begin position="1"/>
        <end position="20"/>
    </location>
</feature>